<dbReference type="GO" id="GO:0005524">
    <property type="term" value="F:ATP binding"/>
    <property type="evidence" value="ECO:0007669"/>
    <property type="project" value="UniProtKB-UniRule"/>
</dbReference>
<evidence type="ECO:0000256" key="4">
    <source>
        <dbReference type="RuleBase" id="RU004046"/>
    </source>
</evidence>
<dbReference type="Gene3D" id="3.30.420.40">
    <property type="match status" value="1"/>
</dbReference>
<keyword evidence="6" id="KW-1185">Reference proteome</keyword>
<reference evidence="5 6" key="1">
    <citation type="journal article" date="2012" name="J. Bacteriol.">
        <title>Complete genome sequences of Methylophaga sp. strain JAM1 and Methylophaga sp. strain JAM7.</title>
        <authorList>
            <person name="Villeneuve C."/>
            <person name="Martineau C."/>
            <person name="Mauffrey F."/>
            <person name="Villemur R."/>
        </authorList>
    </citation>
    <scope>NUCLEOTIDE SEQUENCE [LARGE SCALE GENOMIC DNA]</scope>
    <source>
        <strain evidence="5 6">JAM7</strain>
    </source>
</reference>
<dbReference type="PATRIC" id="fig|754477.3.peg.1258"/>
<dbReference type="InterPro" id="IPR043129">
    <property type="entry name" value="ATPase_NBD"/>
</dbReference>
<proteinExistence type="inferred from homology"/>
<organism evidence="5 6">
    <name type="scientific">Methylophaga frappieri (strain ATCC BAA-2434 / DSM 25690 / JAM7)</name>
    <dbReference type="NCBI Taxonomy" id="754477"/>
    <lineage>
        <taxon>Bacteria</taxon>
        <taxon>Pseudomonadati</taxon>
        <taxon>Pseudomonadota</taxon>
        <taxon>Gammaproteobacteria</taxon>
        <taxon>Thiotrichales</taxon>
        <taxon>Piscirickettsiaceae</taxon>
        <taxon>Methylophaga</taxon>
    </lineage>
</organism>
<dbReference type="OrthoDB" id="9800595at2"/>
<evidence type="ECO:0000256" key="2">
    <source>
        <dbReference type="ARBA" id="ARBA00022777"/>
    </source>
</evidence>
<sequence>MATFLAADIGGTKTILRLFDSQEQVLLQHYYVSAEFADFESLLADFFSRIESTLLPIRVACFAVAGPVNKTVAHVTNLPWQLDAERLRQKWPIQQVELMNDFAAVAAGIAQLTTDDLRILQTGDVALSAPRAVIGAGTGLGQAYMTPDANGWQVWATEGGHTDFAPADAQQQALLASLWQRWPHVSNERLVSGAGLQEIYAFLAKQYPLSASLDADRDAAMQISELAHQDDPLSKAAMALFVQLYAAQAGNLALTIMPRGGLFLAGGIVAKNHTFFETGDFIKHFQAKGRMQPIMAAIPVYLILQQNTGLLGAAMHARQSAV</sequence>
<evidence type="ECO:0000256" key="1">
    <source>
        <dbReference type="ARBA" id="ARBA00022679"/>
    </source>
</evidence>
<dbReference type="GO" id="GO:0005737">
    <property type="term" value="C:cytoplasm"/>
    <property type="evidence" value="ECO:0007669"/>
    <property type="project" value="UniProtKB-SubCell"/>
</dbReference>
<dbReference type="GO" id="GO:0005536">
    <property type="term" value="F:D-glucose binding"/>
    <property type="evidence" value="ECO:0007669"/>
    <property type="project" value="InterPro"/>
</dbReference>
<keyword evidence="3" id="KW-0547">Nucleotide-binding</keyword>
<keyword evidence="3" id="KW-0067">ATP-binding</keyword>
<dbReference type="AlphaFoldDB" id="I1YHN6"/>
<accession>I1YHN6</accession>
<keyword evidence="3" id="KW-0324">Glycolysis</keyword>
<dbReference type="EMBL" id="CP003380">
    <property type="protein sequence ID" value="AFJ02429.1"/>
    <property type="molecule type" value="Genomic_DNA"/>
</dbReference>
<dbReference type="GO" id="GO:0004340">
    <property type="term" value="F:glucokinase activity"/>
    <property type="evidence" value="ECO:0007669"/>
    <property type="project" value="UniProtKB-UniRule"/>
</dbReference>
<name>I1YHN6_METFJ</name>
<protein>
    <recommendedName>
        <fullName evidence="3">Glucokinase</fullName>
        <ecNumber evidence="3">2.7.1.2</ecNumber>
    </recommendedName>
    <alternativeName>
        <fullName evidence="3">Glucose kinase</fullName>
    </alternativeName>
</protein>
<dbReference type="NCBIfam" id="TIGR00749">
    <property type="entry name" value="glk"/>
    <property type="match status" value="1"/>
</dbReference>
<dbReference type="GO" id="GO:0006096">
    <property type="term" value="P:glycolytic process"/>
    <property type="evidence" value="ECO:0007669"/>
    <property type="project" value="UniProtKB-UniRule"/>
</dbReference>
<keyword evidence="2 3" id="KW-0418">Kinase</keyword>
<dbReference type="Proteomes" id="UP000009145">
    <property type="component" value="Chromosome"/>
</dbReference>
<evidence type="ECO:0000256" key="3">
    <source>
        <dbReference type="HAMAP-Rule" id="MF_00524"/>
    </source>
</evidence>
<feature type="binding site" evidence="3">
    <location>
        <begin position="7"/>
        <end position="12"/>
    </location>
    <ligand>
        <name>ATP</name>
        <dbReference type="ChEBI" id="CHEBI:30616"/>
    </ligand>
</feature>
<keyword evidence="3" id="KW-0963">Cytoplasm</keyword>
<dbReference type="HOGENOM" id="CLU_042582_0_0_6"/>
<evidence type="ECO:0000313" key="5">
    <source>
        <dbReference type="EMBL" id="AFJ02429.1"/>
    </source>
</evidence>
<dbReference type="EC" id="2.7.1.2" evidence="3"/>
<dbReference type="HAMAP" id="MF_00524">
    <property type="entry name" value="Glucokinase"/>
    <property type="match status" value="1"/>
</dbReference>
<dbReference type="PANTHER" id="PTHR47363:SF1">
    <property type="entry name" value="GLUCOKINASE"/>
    <property type="match status" value="1"/>
</dbReference>
<comment type="catalytic activity">
    <reaction evidence="3">
        <text>D-glucose + ATP = D-glucose 6-phosphate + ADP + H(+)</text>
        <dbReference type="Rhea" id="RHEA:17825"/>
        <dbReference type="ChEBI" id="CHEBI:4167"/>
        <dbReference type="ChEBI" id="CHEBI:15378"/>
        <dbReference type="ChEBI" id="CHEBI:30616"/>
        <dbReference type="ChEBI" id="CHEBI:61548"/>
        <dbReference type="ChEBI" id="CHEBI:456216"/>
        <dbReference type="EC" id="2.7.1.2"/>
    </reaction>
</comment>
<dbReference type="CDD" id="cd24008">
    <property type="entry name" value="ASKHA_NBD_GLK"/>
    <property type="match status" value="1"/>
</dbReference>
<evidence type="ECO:0000313" key="6">
    <source>
        <dbReference type="Proteomes" id="UP000009145"/>
    </source>
</evidence>
<dbReference type="KEGG" id="mec:Q7C_1279"/>
<dbReference type="PANTHER" id="PTHR47363">
    <property type="entry name" value="GLUCOKINASE"/>
    <property type="match status" value="1"/>
</dbReference>
<dbReference type="Gene3D" id="3.40.367.20">
    <property type="match status" value="1"/>
</dbReference>
<comment type="similarity">
    <text evidence="3 4">Belongs to the bacterial glucokinase family.</text>
</comment>
<dbReference type="RefSeq" id="WP_014703849.1">
    <property type="nucleotide sequence ID" value="NC_017856.1"/>
</dbReference>
<dbReference type="InterPro" id="IPR003836">
    <property type="entry name" value="Glucokinase"/>
</dbReference>
<dbReference type="Pfam" id="PF02685">
    <property type="entry name" value="Glucokinase"/>
    <property type="match status" value="1"/>
</dbReference>
<gene>
    <name evidence="3" type="primary">glk</name>
    <name evidence="5" type="ordered locus">Q7C_1279</name>
</gene>
<dbReference type="eggNOG" id="COG0837">
    <property type="taxonomic scope" value="Bacteria"/>
</dbReference>
<dbReference type="NCBIfam" id="NF001415">
    <property type="entry name" value="PRK00292.1-2"/>
    <property type="match status" value="1"/>
</dbReference>
<dbReference type="SUPFAM" id="SSF53067">
    <property type="entry name" value="Actin-like ATPase domain"/>
    <property type="match status" value="1"/>
</dbReference>
<dbReference type="STRING" id="754477.Q7C_1279"/>
<comment type="subcellular location">
    <subcellularLocation>
        <location evidence="3">Cytoplasm</location>
    </subcellularLocation>
</comment>
<keyword evidence="1 3" id="KW-0808">Transferase</keyword>